<dbReference type="EMBL" id="CP113797">
    <property type="protein sequence ID" value="WAL62412.1"/>
    <property type="molecule type" value="Genomic_DNA"/>
</dbReference>
<dbReference type="KEGG" id="tsin:OXH18_10600"/>
<dbReference type="Proteomes" id="UP001163152">
    <property type="component" value="Chromosome"/>
</dbReference>
<evidence type="ECO:0000256" key="1">
    <source>
        <dbReference type="SAM" id="MobiDB-lite"/>
    </source>
</evidence>
<reference evidence="3" key="1">
    <citation type="submission" date="2022-12" db="EMBL/GenBank/DDBJ databases">
        <title>Polyphasic identification of a Novel Hot-Spring Cyanobacterium Ocullathermofonsia sinensis gen nov. sp. nov. and Genomic Insights on its Adaptations to the Thermal Habitat.</title>
        <authorList>
            <person name="Daroch M."/>
            <person name="Tang J."/>
            <person name="Jiang Y."/>
        </authorList>
    </citation>
    <scope>NUCLEOTIDE SEQUENCE</scope>
    <source>
        <strain evidence="3">PKUAC-SCTA174</strain>
    </source>
</reference>
<dbReference type="AlphaFoldDB" id="A0A9E8ZIL8"/>
<name>A0A9E8ZIL8_9CYAN</name>
<organism evidence="3 4">
    <name type="scientific">Thermocoleostomius sinensis A174</name>
    <dbReference type="NCBI Taxonomy" id="2016057"/>
    <lineage>
        <taxon>Bacteria</taxon>
        <taxon>Bacillati</taxon>
        <taxon>Cyanobacteriota</taxon>
        <taxon>Cyanophyceae</taxon>
        <taxon>Oculatellales</taxon>
        <taxon>Oculatellaceae</taxon>
        <taxon>Thermocoleostomius</taxon>
    </lineage>
</organism>
<accession>A0A9E8ZIL8</accession>
<feature type="transmembrane region" description="Helical" evidence="2">
    <location>
        <begin position="81"/>
        <end position="103"/>
    </location>
</feature>
<evidence type="ECO:0000313" key="4">
    <source>
        <dbReference type="Proteomes" id="UP001163152"/>
    </source>
</evidence>
<keyword evidence="4" id="KW-1185">Reference proteome</keyword>
<evidence type="ECO:0008006" key="5">
    <source>
        <dbReference type="Google" id="ProtNLM"/>
    </source>
</evidence>
<sequence>MANALRSDEVNQRLSARRSSLRPNASARLEAVPSLRSRRRSSRSAGRVSLPTAVHETVVTPLPRTSTPPQWLQWLIRVQRVSSVTTFLLIMSVLTVYGWTVYVQQRWGQEYSKFETLKKQERQLISGNEALKNQMAQQAESPNSGLMVPDPNHTIFLMPAPERPLVQARRRSTHQTTPAKPLGY</sequence>
<feature type="compositionally biased region" description="Basic and acidic residues" evidence="1">
    <location>
        <begin position="1"/>
        <end position="11"/>
    </location>
</feature>
<feature type="region of interest" description="Disordered" evidence="1">
    <location>
        <begin position="1"/>
        <end position="27"/>
    </location>
</feature>
<keyword evidence="2" id="KW-0472">Membrane</keyword>
<gene>
    <name evidence="3" type="ORF">OXH18_10600</name>
</gene>
<dbReference type="RefSeq" id="WP_268612752.1">
    <property type="nucleotide sequence ID" value="NZ_CP113797.1"/>
</dbReference>
<proteinExistence type="predicted"/>
<evidence type="ECO:0000313" key="3">
    <source>
        <dbReference type="EMBL" id="WAL62412.1"/>
    </source>
</evidence>
<evidence type="ECO:0000256" key="2">
    <source>
        <dbReference type="SAM" id="Phobius"/>
    </source>
</evidence>
<keyword evidence="2" id="KW-1133">Transmembrane helix</keyword>
<keyword evidence="2" id="KW-0812">Transmembrane</keyword>
<protein>
    <recommendedName>
        <fullName evidence="5">Cell division protein FtsL</fullName>
    </recommendedName>
</protein>